<accession>A0A7U2I573</accession>
<protein>
    <recommendedName>
        <fullName evidence="8">Rhodopsin domain-containing protein</fullName>
    </recommendedName>
</protein>
<evidence type="ECO:0000256" key="1">
    <source>
        <dbReference type="ARBA" id="ARBA00004141"/>
    </source>
</evidence>
<feature type="transmembrane region" description="Helical" evidence="7">
    <location>
        <begin position="48"/>
        <end position="70"/>
    </location>
</feature>
<dbReference type="InterPro" id="IPR052337">
    <property type="entry name" value="SAT4-like"/>
</dbReference>
<keyword evidence="4 7" id="KW-0472">Membrane</keyword>
<feature type="compositionally biased region" description="Polar residues" evidence="6">
    <location>
        <begin position="338"/>
        <end position="349"/>
    </location>
</feature>
<reference evidence="10" key="1">
    <citation type="journal article" date="2021" name="BMC Genomics">
        <title>Chromosome-level genome assembly and manually-curated proteome of model necrotroph Parastagonospora nodorum Sn15 reveals a genome-wide trove of candidate effector homologs, and redundancy of virulence-related functions within an accessory chromosome.</title>
        <authorList>
            <person name="Bertazzoni S."/>
            <person name="Jones D.A.B."/>
            <person name="Phan H.T."/>
            <person name="Tan K.-C."/>
            <person name="Hane J.K."/>
        </authorList>
    </citation>
    <scope>NUCLEOTIDE SEQUENCE [LARGE SCALE GENOMIC DNA]</scope>
    <source>
        <strain evidence="10">SN15 / ATCC MYA-4574 / FGSC 10173)</strain>
    </source>
</reference>
<evidence type="ECO:0000313" key="10">
    <source>
        <dbReference type="Proteomes" id="UP000663193"/>
    </source>
</evidence>
<feature type="transmembrane region" description="Helical" evidence="7">
    <location>
        <begin position="217"/>
        <end position="235"/>
    </location>
</feature>
<dbReference type="InterPro" id="IPR049326">
    <property type="entry name" value="Rhodopsin_dom_fungi"/>
</dbReference>
<gene>
    <name evidence="9" type="ORF">JI435_051270</name>
</gene>
<feature type="transmembrane region" description="Helical" evidence="7">
    <location>
        <begin position="247"/>
        <end position="267"/>
    </location>
</feature>
<organism evidence="9 10">
    <name type="scientific">Phaeosphaeria nodorum (strain SN15 / ATCC MYA-4574 / FGSC 10173)</name>
    <name type="common">Glume blotch fungus</name>
    <name type="synonym">Parastagonospora nodorum</name>
    <dbReference type="NCBI Taxonomy" id="321614"/>
    <lineage>
        <taxon>Eukaryota</taxon>
        <taxon>Fungi</taxon>
        <taxon>Dikarya</taxon>
        <taxon>Ascomycota</taxon>
        <taxon>Pezizomycotina</taxon>
        <taxon>Dothideomycetes</taxon>
        <taxon>Pleosporomycetidae</taxon>
        <taxon>Pleosporales</taxon>
        <taxon>Pleosporineae</taxon>
        <taxon>Phaeosphaeriaceae</taxon>
        <taxon>Parastagonospora</taxon>
    </lineage>
</organism>
<dbReference type="PANTHER" id="PTHR33048:SF146">
    <property type="entry name" value="INTEGRAL MEMBRANE PROTEIN"/>
    <property type="match status" value="1"/>
</dbReference>
<evidence type="ECO:0000256" key="6">
    <source>
        <dbReference type="SAM" id="MobiDB-lite"/>
    </source>
</evidence>
<feature type="transmembrane region" description="Helical" evidence="7">
    <location>
        <begin position="162"/>
        <end position="187"/>
    </location>
</feature>
<sequence>MPGLVPDGIQVPPGVDPMSYYLQLPAMSPAQAHEGADMTMTTNGPDQVWFVVVAILCITIPALFLSLRVYTRVAIVGGFELADYFLFLSFPLIIVELVLGYFMIYWGAGVHQWQVTLEQLFNQLYWANLAQVVYCPLCFLVKMAILLQYLKMFAPCRSVNRLMFFGAWATIIATFVAYVFFMFWTLFYCAPRKMIWFKLTPGGKCHDVNNIILSQGAFNMISDIVILLLPSASLWRLNVPLSKKIFVTLMFATGLLACVASAMRIVFTVEIAPVIAKADVSHNGLFIGLWTEAEASLGFIIACALCLPKLIQAKGKKVRMALTYASGPWSSKLRKSDSWNGQKSTQVDSRSSKQEELGRPMYYEEREEVKRLTQAKLQPQKHQHDLYVIPSTAGSSVYAPSIYSASQYSLGTKSKRWSQDVESIDIDLEYMTVLMDREPLSREV</sequence>
<keyword evidence="3 7" id="KW-1133">Transmembrane helix</keyword>
<evidence type="ECO:0000256" key="7">
    <source>
        <dbReference type="SAM" id="Phobius"/>
    </source>
</evidence>
<feature type="domain" description="Rhodopsin" evidence="8">
    <location>
        <begin position="67"/>
        <end position="311"/>
    </location>
</feature>
<comment type="subcellular location">
    <subcellularLocation>
        <location evidence="1">Membrane</location>
        <topology evidence="1">Multi-pass membrane protein</topology>
    </subcellularLocation>
</comment>
<keyword evidence="2 7" id="KW-0812">Transmembrane</keyword>
<evidence type="ECO:0000256" key="5">
    <source>
        <dbReference type="ARBA" id="ARBA00038359"/>
    </source>
</evidence>
<feature type="transmembrane region" description="Helical" evidence="7">
    <location>
        <begin position="124"/>
        <end position="150"/>
    </location>
</feature>
<dbReference type="Proteomes" id="UP000663193">
    <property type="component" value="Chromosome 13"/>
</dbReference>
<evidence type="ECO:0000313" key="9">
    <source>
        <dbReference type="EMBL" id="QRD02149.1"/>
    </source>
</evidence>
<name>A0A7U2I573_PHANO</name>
<dbReference type="EMBL" id="CP069035">
    <property type="protein sequence ID" value="QRD02149.1"/>
    <property type="molecule type" value="Genomic_DNA"/>
</dbReference>
<evidence type="ECO:0000256" key="3">
    <source>
        <dbReference type="ARBA" id="ARBA00022989"/>
    </source>
</evidence>
<keyword evidence="10" id="KW-1185">Reference proteome</keyword>
<feature type="region of interest" description="Disordered" evidence="6">
    <location>
        <begin position="329"/>
        <end position="358"/>
    </location>
</feature>
<dbReference type="PANTHER" id="PTHR33048">
    <property type="entry name" value="PTH11-LIKE INTEGRAL MEMBRANE PROTEIN (AFU_ORTHOLOGUE AFUA_5G11245)"/>
    <property type="match status" value="1"/>
</dbReference>
<dbReference type="AlphaFoldDB" id="A0A7U2I573"/>
<evidence type="ECO:0000256" key="2">
    <source>
        <dbReference type="ARBA" id="ARBA00022692"/>
    </source>
</evidence>
<evidence type="ECO:0000259" key="8">
    <source>
        <dbReference type="Pfam" id="PF20684"/>
    </source>
</evidence>
<dbReference type="GO" id="GO:0016020">
    <property type="term" value="C:membrane"/>
    <property type="evidence" value="ECO:0007669"/>
    <property type="project" value="UniProtKB-SubCell"/>
</dbReference>
<feature type="transmembrane region" description="Helical" evidence="7">
    <location>
        <begin position="82"/>
        <end position="104"/>
    </location>
</feature>
<dbReference type="VEuPathDB" id="FungiDB:JI435_051270"/>
<comment type="similarity">
    <text evidence="5">Belongs to the SAT4 family.</text>
</comment>
<proteinExistence type="inferred from homology"/>
<evidence type="ECO:0000256" key="4">
    <source>
        <dbReference type="ARBA" id="ARBA00023136"/>
    </source>
</evidence>
<dbReference type="OrthoDB" id="4682787at2759"/>
<dbReference type="Pfam" id="PF20684">
    <property type="entry name" value="Fung_rhodopsin"/>
    <property type="match status" value="1"/>
</dbReference>